<protein>
    <submittedName>
        <fullName evidence="1">Uncharacterized protein</fullName>
    </submittedName>
</protein>
<organism evidence="1 2">
    <name type="scientific">Jezberella montanilacus</name>
    <dbReference type="NCBI Taxonomy" id="323426"/>
    <lineage>
        <taxon>Bacteria</taxon>
        <taxon>Pseudomonadati</taxon>
        <taxon>Pseudomonadota</taxon>
        <taxon>Betaproteobacteria</taxon>
        <taxon>Burkholderiales</taxon>
        <taxon>Alcaligenaceae</taxon>
        <taxon>Jezberella</taxon>
    </lineage>
</organism>
<comment type="caution">
    <text evidence="1">The sequence shown here is derived from an EMBL/GenBank/DDBJ whole genome shotgun (WGS) entry which is preliminary data.</text>
</comment>
<reference evidence="1 2" key="1">
    <citation type="submission" date="2018-03" db="EMBL/GenBank/DDBJ databases">
        <title>Genomic Encyclopedia of Type Strains, Phase III (KMG-III): the genomes of soil and plant-associated and newly described type strains.</title>
        <authorList>
            <person name="Whitman W."/>
        </authorList>
    </citation>
    <scope>NUCLEOTIDE SEQUENCE [LARGE SCALE GENOMIC DNA]</scope>
    <source>
        <strain evidence="1 2">MWH-P2sevCIIIb</strain>
    </source>
</reference>
<dbReference type="RefSeq" id="WP_106226227.1">
    <property type="nucleotide sequence ID" value="NZ_PVTV01000004.1"/>
</dbReference>
<keyword evidence="2" id="KW-1185">Reference proteome</keyword>
<accession>A0A2T0XNF6</accession>
<proteinExistence type="predicted"/>
<gene>
    <name evidence="1" type="ORF">BCM14_0299</name>
</gene>
<name>A0A2T0XNF6_9BURK</name>
<evidence type="ECO:0000313" key="2">
    <source>
        <dbReference type="Proteomes" id="UP000238308"/>
    </source>
</evidence>
<sequence>MIGLYLCNGIAISAHLTTHEKITTSIHGFWDRPGPIALAEYASSVAPKSIDCIQALKLAVLDENYQIGVRQKLERILRWLTLINKLVADKRIKITLSISGDFGSENMFFSLKHIKNFFCSDGEIKRPFELIGSLSQEEWMNHLMISNQPSGELRSIKSGLMALMINPKSQFVWFISNTDET</sequence>
<dbReference type="Proteomes" id="UP000238308">
    <property type="component" value="Unassembled WGS sequence"/>
</dbReference>
<evidence type="ECO:0000313" key="1">
    <source>
        <dbReference type="EMBL" id="PRZ00478.1"/>
    </source>
</evidence>
<dbReference type="AlphaFoldDB" id="A0A2T0XNF6"/>
<dbReference type="EMBL" id="PVTV01000004">
    <property type="protein sequence ID" value="PRZ00478.1"/>
    <property type="molecule type" value="Genomic_DNA"/>
</dbReference>